<dbReference type="PRINTS" id="PR00412">
    <property type="entry name" value="EPOXHYDRLASE"/>
</dbReference>
<dbReference type="InterPro" id="IPR000639">
    <property type="entry name" value="Epox_hydrolase-like"/>
</dbReference>
<dbReference type="PANTHER" id="PTHR46438">
    <property type="entry name" value="ALPHA/BETA-HYDROLASES SUPERFAMILY PROTEIN"/>
    <property type="match status" value="1"/>
</dbReference>
<dbReference type="InterPro" id="IPR017497">
    <property type="entry name" value="BchO"/>
</dbReference>
<dbReference type="PANTHER" id="PTHR46438:SF11">
    <property type="entry name" value="LIPASE-RELATED"/>
    <property type="match status" value="1"/>
</dbReference>
<evidence type="ECO:0000259" key="1">
    <source>
        <dbReference type="SMART" id="SM00824"/>
    </source>
</evidence>
<feature type="domain" description="Thioesterase TesA-like" evidence="1">
    <location>
        <begin position="41"/>
        <end position="219"/>
    </location>
</feature>
<dbReference type="RefSeq" id="WP_058123489.1">
    <property type="nucleotide sequence ID" value="NZ_CYRX01000026.1"/>
</dbReference>
<dbReference type="InterPro" id="IPR029058">
    <property type="entry name" value="AB_hydrolase_fold"/>
</dbReference>
<evidence type="ECO:0000313" key="3">
    <source>
        <dbReference type="Proteomes" id="UP000051298"/>
    </source>
</evidence>
<dbReference type="GO" id="GO:0018785">
    <property type="term" value="F:haloacetate dehalogenase activity"/>
    <property type="evidence" value="ECO:0007669"/>
    <property type="project" value="UniProtKB-EC"/>
</dbReference>
<proteinExistence type="predicted"/>
<sequence length="294" mass="31915">MNWLKHQASWPHATHSSFHNVRPHRWHVQDMGEGPLMLLLHGAGASTQSFRALMPLLAASHRVLTVDLPGHGFTVSGARSRASLDCIAEDMRALLRHIGVRPKVIIGHSAGAAVATRMALDMQTPPDALVAINGAFEMFDGMAGWLFPMMAKMLSLNPLTGMIFSVTAGNEARVRKLLQSTGSEVDAEGIRLYHALISDRSHVEGTLSMMAQWRLERLLRDLPKVPCPTLLLTGENDGAVPPSVSEAAAARIPTATHITYANRGHLLHEEDPKTVADRILSFLADNKKGSQATA</sequence>
<dbReference type="SMART" id="SM00824">
    <property type="entry name" value="PKS_TE"/>
    <property type="match status" value="1"/>
</dbReference>
<dbReference type="Proteomes" id="UP000051298">
    <property type="component" value="Unassembled WGS sequence"/>
</dbReference>
<reference evidence="2 3" key="1">
    <citation type="submission" date="2015-09" db="EMBL/GenBank/DDBJ databases">
        <authorList>
            <consortium name="Swine Surveillance"/>
        </authorList>
    </citation>
    <scope>NUCLEOTIDE SEQUENCE [LARGE SCALE GENOMIC DNA]</scope>
    <source>
        <strain evidence="2 3">CECT 5294</strain>
    </source>
</reference>
<protein>
    <submittedName>
        <fullName evidence="2">Fluoroacetate dehalogenase</fullName>
        <ecNumber evidence="2">3.8.1.3</ecNumber>
    </submittedName>
</protein>
<accession>A0A0P1EZE9</accession>
<dbReference type="InterPro" id="IPR020802">
    <property type="entry name" value="TesA-like"/>
</dbReference>
<keyword evidence="2" id="KW-0378">Hydrolase</keyword>
<dbReference type="Gene3D" id="3.40.50.1820">
    <property type="entry name" value="alpha/beta hydrolase"/>
    <property type="match status" value="1"/>
</dbReference>
<dbReference type="SUPFAM" id="SSF53474">
    <property type="entry name" value="alpha/beta-Hydrolases"/>
    <property type="match status" value="1"/>
</dbReference>
<dbReference type="AlphaFoldDB" id="A0A0P1EZE9"/>
<organism evidence="2 3">
    <name type="scientific">Thalassobacter stenotrophicus</name>
    <dbReference type="NCBI Taxonomy" id="266809"/>
    <lineage>
        <taxon>Bacteria</taxon>
        <taxon>Pseudomonadati</taxon>
        <taxon>Pseudomonadota</taxon>
        <taxon>Alphaproteobacteria</taxon>
        <taxon>Rhodobacterales</taxon>
        <taxon>Roseobacteraceae</taxon>
        <taxon>Thalassobacter</taxon>
    </lineage>
</organism>
<dbReference type="eggNOG" id="COG2267">
    <property type="taxonomic scope" value="Bacteria"/>
</dbReference>
<dbReference type="Pfam" id="PF12697">
    <property type="entry name" value="Abhydrolase_6"/>
    <property type="match status" value="1"/>
</dbReference>
<evidence type="ECO:0000313" key="2">
    <source>
        <dbReference type="EMBL" id="CUH60524.1"/>
    </source>
</evidence>
<dbReference type="PRINTS" id="PR00111">
    <property type="entry name" value="ABHYDROLASE"/>
</dbReference>
<dbReference type="STRING" id="266809.PM03_13335"/>
<dbReference type="InterPro" id="IPR000073">
    <property type="entry name" value="AB_hydrolase_1"/>
</dbReference>
<dbReference type="EC" id="3.8.1.3" evidence="2"/>
<dbReference type="EMBL" id="CYRX01000026">
    <property type="protein sequence ID" value="CUH60524.1"/>
    <property type="molecule type" value="Genomic_DNA"/>
</dbReference>
<gene>
    <name evidence="2" type="primary">fac-dex</name>
    <name evidence="2" type="ORF">THS5294_01819</name>
</gene>
<dbReference type="NCBIfam" id="TIGR03056">
    <property type="entry name" value="bchO_mg_che_rel"/>
    <property type="match status" value="1"/>
</dbReference>
<name>A0A0P1EZE9_9RHOB</name>